<protein>
    <submittedName>
        <fullName evidence="3">Helicase C-terminal domain-containing protein</fullName>
    </submittedName>
</protein>
<evidence type="ECO:0000313" key="3">
    <source>
        <dbReference type="WBParaSite" id="scaffold1828_cov217.g3709"/>
    </source>
</evidence>
<evidence type="ECO:0000313" key="2">
    <source>
        <dbReference type="Proteomes" id="UP000887561"/>
    </source>
</evidence>
<dbReference type="GO" id="GO:0005739">
    <property type="term" value="C:mitochondrion"/>
    <property type="evidence" value="ECO:0007669"/>
    <property type="project" value="TreeGrafter"/>
</dbReference>
<reference evidence="3" key="1">
    <citation type="submission" date="2022-11" db="UniProtKB">
        <authorList>
            <consortium name="WormBaseParasite"/>
        </authorList>
    </citation>
    <scope>IDENTIFICATION</scope>
</reference>
<dbReference type="PANTHER" id="PTHR11851">
    <property type="entry name" value="METALLOPROTEASE"/>
    <property type="match status" value="1"/>
</dbReference>
<dbReference type="InterPro" id="IPR011249">
    <property type="entry name" value="Metalloenz_LuxS/M16"/>
</dbReference>
<dbReference type="Gene3D" id="3.40.50.300">
    <property type="entry name" value="P-loop containing nucleotide triphosphate hydrolases"/>
    <property type="match status" value="3"/>
</dbReference>
<dbReference type="Pfam" id="PF00675">
    <property type="entry name" value="Peptidase_M16"/>
    <property type="match status" value="1"/>
</dbReference>
<dbReference type="SUPFAM" id="SSF63411">
    <property type="entry name" value="LuxS/MPP-like metallohydrolase"/>
    <property type="match status" value="2"/>
</dbReference>
<dbReference type="InterPro" id="IPR011765">
    <property type="entry name" value="Pept_M16_N"/>
</dbReference>
<dbReference type="FunFam" id="3.30.830.10:FF:000039">
    <property type="entry name" value="Ubiquinol-cytochrome c reductase core subunit 2"/>
    <property type="match status" value="1"/>
</dbReference>
<dbReference type="Proteomes" id="UP000887561">
    <property type="component" value="Unplaced"/>
</dbReference>
<proteinExistence type="predicted"/>
<organism evidence="2 3">
    <name type="scientific">Meloidogyne javanica</name>
    <name type="common">Root-knot nematode worm</name>
    <dbReference type="NCBI Taxonomy" id="6303"/>
    <lineage>
        <taxon>Eukaryota</taxon>
        <taxon>Metazoa</taxon>
        <taxon>Ecdysozoa</taxon>
        <taxon>Nematoda</taxon>
        <taxon>Chromadorea</taxon>
        <taxon>Rhabditida</taxon>
        <taxon>Tylenchina</taxon>
        <taxon>Tylenchomorpha</taxon>
        <taxon>Tylenchoidea</taxon>
        <taxon>Meloidogynidae</taxon>
        <taxon>Meloidogyninae</taxon>
        <taxon>Meloidogyne</taxon>
        <taxon>Meloidogyne incognita group</taxon>
    </lineage>
</organism>
<accession>A0A915LTZ6</accession>
<dbReference type="InterPro" id="IPR050361">
    <property type="entry name" value="MPP/UQCRC_Complex"/>
</dbReference>
<sequence>MDEGATCFSQQLEDRYFRRLDEETPIVHVNGFNNCVGQPLPKSPNIFEGIEGDSTTAENLPKKSYTSTALKNAIYRNKVNQHKYKAPNKTQEELFNENAGNVPAGPAFEQMNADESRIGLKGGDGTFPKIRDFAHFVEPLKNNLLEKGYSKPTLVQRSVIPIIEKKRGYDLIARAQTGTGKTGTCLKVVCSYGEIRISESLEEMRNGFDIFVSTMGRIMQFISEEKNEQKHRTLMFSATFDGIVEEYAGRILQPNYFMISIGGREVLPQTVKQKFVVVAIFCNSRRMTNWLALKLSIRGWKSIPTSGERSQRQRQEALVAFEKGDCDILVSTSVISRGLNLVGLELVVNYEMPKTFDDFVHRTGRTGRAGNVGRAITIVDPDCLLDLRLVTELIKEYLKKNDIENYNRPKDNNCESKKMISRRGLASVAAAYAKPNPLVEPIQQKTSRLPNGMTISSVDLQGAVSQLVFAFRSGSRYQQPDEGGVAHMLRNCIGSDSDNYLGLRLLWQTAQTGANLFSKLSKDLLCVQMSVNRTQAPIALSVLGEIVQPAIKPWDIYEVHKGLEIDLEHQTAEDITFENLHRAAFRNGSLANQLLCKSYEIGSDTNVGHKRLQSYVLSRWKSAETALIGVNIDHSLLLEYAADHRVVPDGAGHPANPSPFLGGEVRQFGPGKLAHIAIVGEGAAFKDDKAVAIQAVLAQLIGKTGQYTNYQNIAQPSIVHRTLFKAANHNPFHLSQVNISHSDIGLVGFYLVAEGEKIFPYVKAAVQGLRELAEKTVDQELIQIAKQTVALQTLSKFDSSELLALDQASQVMAKGAAQSPEEFVNIVQSVTAEDIKKAATKLCAKLALSAYGQINQTPYLDEI</sequence>
<name>A0A915LTZ6_MELJA</name>
<dbReference type="SMART" id="SM00490">
    <property type="entry name" value="HELICc"/>
    <property type="match status" value="1"/>
</dbReference>
<dbReference type="InterPro" id="IPR001650">
    <property type="entry name" value="Helicase_C-like"/>
</dbReference>
<dbReference type="AlphaFoldDB" id="A0A915LTZ6"/>
<dbReference type="PROSITE" id="PS51194">
    <property type="entry name" value="HELICASE_CTER"/>
    <property type="match status" value="1"/>
</dbReference>
<dbReference type="CDD" id="cd18787">
    <property type="entry name" value="SF2_C_DEAD"/>
    <property type="match status" value="1"/>
</dbReference>
<keyword evidence="2" id="KW-1185">Reference proteome</keyword>
<evidence type="ECO:0000259" key="1">
    <source>
        <dbReference type="PROSITE" id="PS51194"/>
    </source>
</evidence>
<dbReference type="GO" id="GO:0046872">
    <property type="term" value="F:metal ion binding"/>
    <property type="evidence" value="ECO:0007669"/>
    <property type="project" value="InterPro"/>
</dbReference>
<dbReference type="InterPro" id="IPR027417">
    <property type="entry name" value="P-loop_NTPase"/>
</dbReference>
<dbReference type="PANTHER" id="PTHR11851:SF226">
    <property type="entry name" value="CYTOCHROME B-C1 COMPLEX SUBUNIT 2, MITOCHONDRIAL"/>
    <property type="match status" value="1"/>
</dbReference>
<dbReference type="Pfam" id="PF00271">
    <property type="entry name" value="Helicase_C"/>
    <property type="match status" value="1"/>
</dbReference>
<dbReference type="Gene3D" id="3.30.830.10">
    <property type="entry name" value="Metalloenzyme, LuxS/M16 peptidase-like"/>
    <property type="match status" value="2"/>
</dbReference>
<dbReference type="WBParaSite" id="scaffold1828_cov217.g3709">
    <property type="protein sequence ID" value="scaffold1828_cov217.g3709"/>
    <property type="gene ID" value="scaffold1828_cov217.g3709"/>
</dbReference>
<dbReference type="SUPFAM" id="SSF52540">
    <property type="entry name" value="P-loop containing nucleoside triphosphate hydrolases"/>
    <property type="match status" value="1"/>
</dbReference>
<feature type="domain" description="Helicase C-terminal" evidence="1">
    <location>
        <begin position="270"/>
        <end position="414"/>
    </location>
</feature>